<evidence type="ECO:0000313" key="1">
    <source>
        <dbReference type="EMBL" id="SMF20550.1"/>
    </source>
</evidence>
<dbReference type="Proteomes" id="UP000192907">
    <property type="component" value="Unassembled WGS sequence"/>
</dbReference>
<dbReference type="InterPro" id="IPR016866">
    <property type="entry name" value="UCP028069"/>
</dbReference>
<evidence type="ECO:0000313" key="2">
    <source>
        <dbReference type="Proteomes" id="UP000192907"/>
    </source>
</evidence>
<dbReference type="PIRSF" id="PIRSF028069">
    <property type="entry name" value="UCP028069"/>
    <property type="match status" value="1"/>
</dbReference>
<dbReference type="STRING" id="1513793.SAMN06296036_10737"/>
<keyword evidence="2" id="KW-1185">Reference proteome</keyword>
<protein>
    <recommendedName>
        <fullName evidence="3">DUF3450 domain-containing protein</fullName>
    </recommendedName>
</protein>
<sequence>MAHKLSQKVTRYCLPAVLGLSLTQASFGDAVKKSVDVQTTTVAQNKTSQKNIDGMADKTSRLLDEYRLVVSETESLRTYNDQLEKLIKSQNEEVGSIQKQIDSIEVTNKEVVPLMIKMIDGLEQFVELDVPFLMEERKNRIQTLREMMDRADVSTSEKYRRVLEAYQVENEYGRSIEAYSATVDVDGEKKTVDFLRIGRVVLIYQTLDGKTAMIWNKTNRKWEELGSQYASSIKQGLKIAKKQSAPDLLTLPVPAPEAN</sequence>
<reference evidence="2" key="1">
    <citation type="submission" date="2017-04" db="EMBL/GenBank/DDBJ databases">
        <authorList>
            <person name="Varghese N."/>
            <person name="Submissions S."/>
        </authorList>
    </citation>
    <scope>NUCLEOTIDE SEQUENCE [LARGE SCALE GENOMIC DNA]</scope>
    <source>
        <strain evidence="2">RKEM611</strain>
    </source>
</reference>
<dbReference type="RefSeq" id="WP_132318593.1">
    <property type="nucleotide sequence ID" value="NZ_FWZT01000007.1"/>
</dbReference>
<dbReference type="OrthoDB" id="5880116at2"/>
<name>A0A1Y6BMX6_9BACT</name>
<dbReference type="EMBL" id="FWZT01000007">
    <property type="protein sequence ID" value="SMF20550.1"/>
    <property type="molecule type" value="Genomic_DNA"/>
</dbReference>
<organism evidence="1 2">
    <name type="scientific">Pseudobacteriovorax antillogorgiicola</name>
    <dbReference type="NCBI Taxonomy" id="1513793"/>
    <lineage>
        <taxon>Bacteria</taxon>
        <taxon>Pseudomonadati</taxon>
        <taxon>Bdellovibrionota</taxon>
        <taxon>Oligoflexia</taxon>
        <taxon>Oligoflexales</taxon>
        <taxon>Pseudobacteriovoracaceae</taxon>
        <taxon>Pseudobacteriovorax</taxon>
    </lineage>
</organism>
<dbReference type="Pfam" id="PF11932">
    <property type="entry name" value="DUF3450"/>
    <property type="match status" value="1"/>
</dbReference>
<evidence type="ECO:0008006" key="3">
    <source>
        <dbReference type="Google" id="ProtNLM"/>
    </source>
</evidence>
<proteinExistence type="predicted"/>
<gene>
    <name evidence="1" type="ORF">SAMN06296036_10737</name>
</gene>
<dbReference type="AlphaFoldDB" id="A0A1Y6BMX6"/>
<accession>A0A1Y6BMX6</accession>